<dbReference type="GO" id="GO:0047474">
    <property type="term" value="F:long-chain fatty acid--protein ligase activity"/>
    <property type="evidence" value="ECO:0007669"/>
    <property type="project" value="InterPro"/>
</dbReference>
<feature type="non-terminal residue" evidence="2">
    <location>
        <position position="1"/>
    </location>
</feature>
<reference evidence="2" key="1">
    <citation type="submission" date="2018-05" db="EMBL/GenBank/DDBJ databases">
        <authorList>
            <person name="Lanie J.A."/>
            <person name="Ng W.-L."/>
            <person name="Kazmierczak K.M."/>
            <person name="Andrzejewski T.M."/>
            <person name="Davidsen T.M."/>
            <person name="Wayne K.J."/>
            <person name="Tettelin H."/>
            <person name="Glass J.I."/>
            <person name="Rusch D."/>
            <person name="Podicherti R."/>
            <person name="Tsui H.-C.T."/>
            <person name="Winkler M.E."/>
        </authorList>
    </citation>
    <scope>NUCLEOTIDE SEQUENCE</scope>
</reference>
<dbReference type="InterPro" id="IPR007534">
    <property type="entry name" value="LuxE"/>
</dbReference>
<dbReference type="EMBL" id="UINC01057795">
    <property type="protein sequence ID" value="SVB79348.1"/>
    <property type="molecule type" value="Genomic_DNA"/>
</dbReference>
<dbReference type="Pfam" id="PF04443">
    <property type="entry name" value="LuxE"/>
    <property type="match status" value="1"/>
</dbReference>
<sequence length="236" mass="26902">VLGNKRLPMLIIDSKSTVKDRNLFTARGAGIIGFSIFGKDITYALNENLELDIEQVKYFLIRHKNEKIFIFGFTYIIWKYFVKEILTKNYKIPQIDGFLIHGGGWKRLVDEAVDNIQFKKSVYDACGVKNVINYYGMVEQTGSIFLECTEGYLHCSIFSDIIIRRNDFSICEFNEIGLVQLISLLPTSYPGHNIISEDLGEIIGIDDCKCGRLGKYFIIHGRAEKAEIRGCSDTVE</sequence>
<gene>
    <name evidence="2" type="ORF">METZ01_LOCUS232202</name>
</gene>
<proteinExistence type="predicted"/>
<dbReference type="GO" id="GO:0008218">
    <property type="term" value="P:bioluminescence"/>
    <property type="evidence" value="ECO:0007669"/>
    <property type="project" value="InterPro"/>
</dbReference>
<feature type="domain" description="Acyl-protein synthetase LuxE" evidence="1">
    <location>
        <begin position="2"/>
        <end position="235"/>
    </location>
</feature>
<evidence type="ECO:0000259" key="1">
    <source>
        <dbReference type="Pfam" id="PF04443"/>
    </source>
</evidence>
<name>A0A382GW98_9ZZZZ</name>
<evidence type="ECO:0000313" key="2">
    <source>
        <dbReference type="EMBL" id="SVB79348.1"/>
    </source>
</evidence>
<protein>
    <recommendedName>
        <fullName evidence="1">Acyl-protein synthetase LuxE domain-containing protein</fullName>
    </recommendedName>
</protein>
<dbReference type="AlphaFoldDB" id="A0A382GW98"/>
<organism evidence="2">
    <name type="scientific">marine metagenome</name>
    <dbReference type="NCBI Taxonomy" id="408172"/>
    <lineage>
        <taxon>unclassified sequences</taxon>
        <taxon>metagenomes</taxon>
        <taxon>ecological metagenomes</taxon>
    </lineage>
</organism>
<accession>A0A382GW98</accession>